<evidence type="ECO:0000313" key="2">
    <source>
        <dbReference type="Proteomes" id="UP000678237"/>
    </source>
</evidence>
<proteinExistence type="predicted"/>
<protein>
    <submittedName>
        <fullName evidence="1">Uncharacterized protein</fullName>
    </submittedName>
</protein>
<dbReference type="Proteomes" id="UP000678237">
    <property type="component" value="Unassembled WGS sequence"/>
</dbReference>
<accession>A0A8T4L655</accession>
<sequence>MQPAFESRWLPELPRRLGRFYAEWCRTKELPSSSAERVEAALRDPLVGRVLLQGIQDLIRDIRARRGLLKSGAGPENADEFTRQLKKLNAAVREHVGFINYWVEVHENPPKKP</sequence>
<evidence type="ECO:0000313" key="1">
    <source>
        <dbReference type="EMBL" id="MBS3062351.1"/>
    </source>
</evidence>
<organism evidence="1 2">
    <name type="scientific">Candidatus Iainarchaeum sp</name>
    <dbReference type="NCBI Taxonomy" id="3101447"/>
    <lineage>
        <taxon>Archaea</taxon>
        <taxon>Candidatus Iainarchaeota</taxon>
        <taxon>Candidatus Iainarchaeia</taxon>
        <taxon>Candidatus Iainarchaeales</taxon>
        <taxon>Candidatus Iainarchaeaceae</taxon>
        <taxon>Candidatus Iainarchaeum</taxon>
    </lineage>
</organism>
<name>A0A8T4L655_9ARCH</name>
<gene>
    <name evidence="1" type="ORF">J4203_00630</name>
</gene>
<reference evidence="1" key="1">
    <citation type="submission" date="2021-03" db="EMBL/GenBank/DDBJ databases">
        <authorList>
            <person name="Jaffe A."/>
        </authorList>
    </citation>
    <scope>NUCLEOTIDE SEQUENCE</scope>
    <source>
        <strain evidence="1">RIFCSPLOWO2_01_FULL_58_19</strain>
    </source>
</reference>
<dbReference type="AlphaFoldDB" id="A0A8T4L655"/>
<reference evidence="1" key="2">
    <citation type="submission" date="2021-05" db="EMBL/GenBank/DDBJ databases">
        <title>Protein family content uncovers lineage relationships and bacterial pathway maintenance mechanisms in DPANN archaea.</title>
        <authorList>
            <person name="Castelle C.J."/>
            <person name="Meheust R."/>
            <person name="Jaffe A.L."/>
            <person name="Seitz K."/>
            <person name="Gong X."/>
            <person name="Baker B.J."/>
            <person name="Banfield J.F."/>
        </authorList>
    </citation>
    <scope>NUCLEOTIDE SEQUENCE</scope>
    <source>
        <strain evidence="1">RIFCSPLOWO2_01_FULL_58_19</strain>
    </source>
</reference>
<dbReference type="EMBL" id="JAGVWE010000002">
    <property type="protein sequence ID" value="MBS3062351.1"/>
    <property type="molecule type" value="Genomic_DNA"/>
</dbReference>
<comment type="caution">
    <text evidence="1">The sequence shown here is derived from an EMBL/GenBank/DDBJ whole genome shotgun (WGS) entry which is preliminary data.</text>
</comment>